<dbReference type="EMBL" id="VYZN01000013">
    <property type="protein sequence ID" value="KAE9540659.1"/>
    <property type="molecule type" value="Genomic_DNA"/>
</dbReference>
<accession>A0A6G0TWJ0</accession>
<proteinExistence type="predicted"/>
<sequence length="193" mass="21666">MYFEYRTRKRLLIGSASCERRKNTRVENRGKTSDLSFPPRLVDLHAGPAPVGQSSPYNHRLRCRCRFQHGLANVAPTVLHRRRRRRRRRWPYRRRRTDVVGDHHHEAGVASPGCGQYRDGQQQQSPPPPPSTLPGGRRLSVAPPAPAASAAGVTAARDRSRSLCVERLGLATLLHPAAIPVRELNRRRASSAL</sequence>
<gene>
    <name evidence="2" type="ORF">AGLY_003904</name>
</gene>
<feature type="region of interest" description="Disordered" evidence="1">
    <location>
        <begin position="21"/>
        <end position="41"/>
    </location>
</feature>
<organism evidence="2 3">
    <name type="scientific">Aphis glycines</name>
    <name type="common">Soybean aphid</name>
    <dbReference type="NCBI Taxonomy" id="307491"/>
    <lineage>
        <taxon>Eukaryota</taxon>
        <taxon>Metazoa</taxon>
        <taxon>Ecdysozoa</taxon>
        <taxon>Arthropoda</taxon>
        <taxon>Hexapoda</taxon>
        <taxon>Insecta</taxon>
        <taxon>Pterygota</taxon>
        <taxon>Neoptera</taxon>
        <taxon>Paraneoptera</taxon>
        <taxon>Hemiptera</taxon>
        <taxon>Sternorrhyncha</taxon>
        <taxon>Aphidomorpha</taxon>
        <taxon>Aphidoidea</taxon>
        <taxon>Aphididae</taxon>
        <taxon>Aphidini</taxon>
        <taxon>Aphis</taxon>
        <taxon>Aphis</taxon>
    </lineage>
</organism>
<comment type="caution">
    <text evidence="2">The sequence shown here is derived from an EMBL/GenBank/DDBJ whole genome shotgun (WGS) entry which is preliminary data.</text>
</comment>
<keyword evidence="3" id="KW-1185">Reference proteome</keyword>
<feature type="compositionally biased region" description="Basic and acidic residues" evidence="1">
    <location>
        <begin position="21"/>
        <end position="32"/>
    </location>
</feature>
<feature type="region of interest" description="Disordered" evidence="1">
    <location>
        <begin position="95"/>
        <end position="153"/>
    </location>
</feature>
<name>A0A6G0TWJ0_APHGL</name>
<protein>
    <submittedName>
        <fullName evidence="2">Uncharacterized protein</fullName>
    </submittedName>
</protein>
<evidence type="ECO:0000313" key="3">
    <source>
        <dbReference type="Proteomes" id="UP000475862"/>
    </source>
</evidence>
<feature type="compositionally biased region" description="Basic and acidic residues" evidence="1">
    <location>
        <begin position="97"/>
        <end position="107"/>
    </location>
</feature>
<reference evidence="2 3" key="1">
    <citation type="submission" date="2019-08" db="EMBL/GenBank/DDBJ databases">
        <title>The genome of the soybean aphid Biotype 1, its phylome, world population structure and adaptation to the North American continent.</title>
        <authorList>
            <person name="Giordano R."/>
            <person name="Donthu R.K."/>
            <person name="Hernandez A.G."/>
            <person name="Wright C.L."/>
            <person name="Zimin A.V."/>
        </authorList>
    </citation>
    <scope>NUCLEOTIDE SEQUENCE [LARGE SCALE GENOMIC DNA]</scope>
    <source>
        <tissue evidence="2">Whole aphids</tissue>
    </source>
</reference>
<dbReference type="Proteomes" id="UP000475862">
    <property type="component" value="Unassembled WGS sequence"/>
</dbReference>
<evidence type="ECO:0000256" key="1">
    <source>
        <dbReference type="SAM" id="MobiDB-lite"/>
    </source>
</evidence>
<dbReference type="AlphaFoldDB" id="A0A6G0TWJ0"/>
<evidence type="ECO:0000313" key="2">
    <source>
        <dbReference type="EMBL" id="KAE9540659.1"/>
    </source>
</evidence>